<evidence type="ECO:0000256" key="1">
    <source>
        <dbReference type="SAM" id="MobiDB-lite"/>
    </source>
</evidence>
<name>G8Y2S8_PICSO</name>
<dbReference type="AlphaFoldDB" id="G8Y2S8"/>
<protein>
    <submittedName>
        <fullName evidence="2">Piso0_005738 protein</fullName>
    </submittedName>
</protein>
<organism evidence="2 3">
    <name type="scientific">Pichia sorbitophila (strain ATCC MYA-4447 / BCRC 22081 / CBS 7064 / NBRC 10061 / NRRL Y-12695)</name>
    <name type="common">Hybrid yeast</name>
    <dbReference type="NCBI Taxonomy" id="559304"/>
    <lineage>
        <taxon>Eukaryota</taxon>
        <taxon>Fungi</taxon>
        <taxon>Dikarya</taxon>
        <taxon>Ascomycota</taxon>
        <taxon>Saccharomycotina</taxon>
        <taxon>Pichiomycetes</taxon>
        <taxon>Debaryomycetaceae</taxon>
        <taxon>Millerozyma</taxon>
    </lineage>
</organism>
<feature type="compositionally biased region" description="Basic and acidic residues" evidence="1">
    <location>
        <begin position="276"/>
        <end position="290"/>
    </location>
</feature>
<dbReference type="EMBL" id="FO082047">
    <property type="protein sequence ID" value="CCE86089.1"/>
    <property type="molecule type" value="Genomic_DNA"/>
</dbReference>
<keyword evidence="3" id="KW-1185">Reference proteome</keyword>
<reference evidence="2 3" key="1">
    <citation type="journal article" date="2012" name="G3 (Bethesda)">
        <title>Pichia sorbitophila, an interspecies yeast hybrid reveals early steps of genome resolution following polyploidization.</title>
        <authorList>
            <person name="Leh Louis V."/>
            <person name="Despons L."/>
            <person name="Friedrich A."/>
            <person name="Martin T."/>
            <person name="Durrens P."/>
            <person name="Casaregola S."/>
            <person name="Neuveglise C."/>
            <person name="Fairhead C."/>
            <person name="Marck C."/>
            <person name="Cruz J.A."/>
            <person name="Straub M.L."/>
            <person name="Kugler V."/>
            <person name="Sacerdot C."/>
            <person name="Uzunov Z."/>
            <person name="Thierry A."/>
            <person name="Weiss S."/>
            <person name="Bleykasten C."/>
            <person name="De Montigny J."/>
            <person name="Jacques N."/>
            <person name="Jung P."/>
            <person name="Lemaire M."/>
            <person name="Mallet S."/>
            <person name="Morel G."/>
            <person name="Richard G.F."/>
            <person name="Sarkar A."/>
            <person name="Savel G."/>
            <person name="Schacherer J."/>
            <person name="Seret M.L."/>
            <person name="Talla E."/>
            <person name="Samson G."/>
            <person name="Jubin C."/>
            <person name="Poulain J."/>
            <person name="Vacherie B."/>
            <person name="Barbe V."/>
            <person name="Pelletier E."/>
            <person name="Sherman D.J."/>
            <person name="Westhof E."/>
            <person name="Weissenbach J."/>
            <person name="Baret P.V."/>
            <person name="Wincker P."/>
            <person name="Gaillardin C."/>
            <person name="Dujon B."/>
            <person name="Souciet J.L."/>
        </authorList>
    </citation>
    <scope>NUCLEOTIDE SEQUENCE [LARGE SCALE GENOMIC DNA]</scope>
    <source>
        <strain evidence="3">ATCC MYA-4447 / BCRC 22081 / CBS 7064 / NBRC 10061 / NRRL Y-12695</strain>
    </source>
</reference>
<feature type="compositionally biased region" description="Polar residues" evidence="1">
    <location>
        <begin position="295"/>
        <end position="314"/>
    </location>
</feature>
<gene>
    <name evidence="2" type="primary">Piso0_005738</name>
    <name evidence="2" type="ORF">GNLVRS01_PISO0M21264g</name>
</gene>
<accession>G8Y2S8</accession>
<dbReference type="InParanoid" id="G8Y2S8"/>
<feature type="region of interest" description="Disordered" evidence="1">
    <location>
        <begin position="241"/>
        <end position="314"/>
    </location>
</feature>
<evidence type="ECO:0000313" key="3">
    <source>
        <dbReference type="Proteomes" id="UP000005222"/>
    </source>
</evidence>
<feature type="compositionally biased region" description="Low complexity" evidence="1">
    <location>
        <begin position="258"/>
        <end position="269"/>
    </location>
</feature>
<dbReference type="Proteomes" id="UP000005222">
    <property type="component" value="Chromosome M"/>
</dbReference>
<evidence type="ECO:0000313" key="2">
    <source>
        <dbReference type="EMBL" id="CCE86089.1"/>
    </source>
</evidence>
<proteinExistence type="predicted"/>
<sequence length="314" mass="35493">MGKLVYNLEELLCLRHQQKYNIDEKPPCIENRHASDKRTKGKGKGFDWESGKRKYKFNGYPTIPLSTKNTFFLTDGGDNTPEKKLRQVPLQAWSNSSTQSVPMQEYKNKTPRANSCMTPVSFGGEMRPISPSVLYGHQGHGFCRVVHPVPNPYFRYKRNIAETGQGLYCPMYNVFTGSCLVSIGPVAFMLNNKKDFEASGSYENTRPGRNYHQRYNYIHRLSNNTGHSIDTCVDQKENGQHKLRQNNPYSSTGFFPESLSRASSRASKSPGELPEDCTKDILSSRDKGTLENDNESQTTESSGDSFNIQIKITS</sequence>
<dbReference type="HOGENOM" id="CLU_897448_0_0_1"/>